<feature type="region of interest" description="Disordered" evidence="1">
    <location>
        <begin position="47"/>
        <end position="139"/>
    </location>
</feature>
<dbReference type="eggNOG" id="ENOG5033F1D">
    <property type="taxonomic scope" value="Bacteria"/>
</dbReference>
<sequence length="139" mass="16331">MSEAPPGNPKTENAPEIVLRDNALRAAIWKVDGEYGPIYNTKISRYYKNDEGEIRETSSLRERDLLPAAELAAEAHRSIRDRKRENAQTRSERDQQSDQSNHDWHDDELSRGDIQRERFKQERETKGTRRTRPRDRTAR</sequence>
<feature type="compositionally biased region" description="Basic and acidic residues" evidence="1">
    <location>
        <begin position="73"/>
        <end position="127"/>
    </location>
</feature>
<organism evidence="2 3">
    <name type="scientific">Hyphomonas johnsonii MHS-2</name>
    <dbReference type="NCBI Taxonomy" id="1280950"/>
    <lineage>
        <taxon>Bacteria</taxon>
        <taxon>Pseudomonadati</taxon>
        <taxon>Pseudomonadota</taxon>
        <taxon>Alphaproteobacteria</taxon>
        <taxon>Hyphomonadales</taxon>
        <taxon>Hyphomonadaceae</taxon>
        <taxon>Hyphomonas</taxon>
    </lineage>
</organism>
<feature type="compositionally biased region" description="Basic and acidic residues" evidence="1">
    <location>
        <begin position="47"/>
        <end position="65"/>
    </location>
</feature>
<keyword evidence="3" id="KW-1185">Reference proteome</keyword>
<dbReference type="OrthoDB" id="7632421at2"/>
<dbReference type="AlphaFoldDB" id="A0A059FTN6"/>
<protein>
    <submittedName>
        <fullName evidence="2">Uncharacterized protein</fullName>
    </submittedName>
</protein>
<comment type="caution">
    <text evidence="2">The sequence shown here is derived from an EMBL/GenBank/DDBJ whole genome shotgun (WGS) entry which is preliminary data.</text>
</comment>
<dbReference type="EMBL" id="ARYK01000001">
    <property type="protein sequence ID" value="KCZ93833.1"/>
    <property type="molecule type" value="Genomic_DNA"/>
</dbReference>
<dbReference type="RefSeq" id="WP_035612488.1">
    <property type="nucleotide sequence ID" value="NZ_ARYK01000001.1"/>
</dbReference>
<dbReference type="STRING" id="1280950.HJO_00615"/>
<accession>A0A059FTN6</accession>
<evidence type="ECO:0000313" key="2">
    <source>
        <dbReference type="EMBL" id="KCZ93833.1"/>
    </source>
</evidence>
<reference evidence="2 3" key="1">
    <citation type="journal article" date="2014" name="Antonie Van Leeuwenhoek">
        <title>Hyphomonas beringensis sp. nov. and Hyphomonas chukchiensis sp. nov., isolated from surface seawater of the Bering Sea and Chukchi Sea.</title>
        <authorList>
            <person name="Li C."/>
            <person name="Lai Q."/>
            <person name="Li G."/>
            <person name="Dong C."/>
            <person name="Wang J."/>
            <person name="Liao Y."/>
            <person name="Shao Z."/>
        </authorList>
    </citation>
    <scope>NUCLEOTIDE SEQUENCE [LARGE SCALE GENOMIC DNA]</scope>
    <source>
        <strain evidence="2 3">MHS-2</strain>
    </source>
</reference>
<proteinExistence type="predicted"/>
<name>A0A059FTN6_9PROT</name>
<dbReference type="Proteomes" id="UP000025171">
    <property type="component" value="Unassembled WGS sequence"/>
</dbReference>
<gene>
    <name evidence="2" type="ORF">HJO_00615</name>
</gene>
<dbReference type="PATRIC" id="fig|1280950.3.peg.123"/>
<evidence type="ECO:0000256" key="1">
    <source>
        <dbReference type="SAM" id="MobiDB-lite"/>
    </source>
</evidence>
<evidence type="ECO:0000313" key="3">
    <source>
        <dbReference type="Proteomes" id="UP000025171"/>
    </source>
</evidence>